<dbReference type="SUPFAM" id="SSF81296">
    <property type="entry name" value="E set domains"/>
    <property type="match status" value="1"/>
</dbReference>
<dbReference type="PROSITE" id="PS50018">
    <property type="entry name" value="RAS_GTPASE_ACTIV_2"/>
    <property type="match status" value="1"/>
</dbReference>
<keyword evidence="3" id="KW-0472">Membrane</keyword>
<dbReference type="InterPro" id="IPR039360">
    <property type="entry name" value="Ras_GTPase"/>
</dbReference>
<keyword evidence="3" id="KW-1133">Transmembrane helix</keyword>
<dbReference type="InterPro" id="IPR014756">
    <property type="entry name" value="Ig_E-set"/>
</dbReference>
<dbReference type="STRING" id="461836.A0A0L0DV11"/>
<dbReference type="OrthoDB" id="25246at2759"/>
<dbReference type="Proteomes" id="UP000054408">
    <property type="component" value="Unassembled WGS sequence"/>
</dbReference>
<dbReference type="InterPro" id="IPR002909">
    <property type="entry name" value="IPT_dom"/>
</dbReference>
<dbReference type="GO" id="GO:0005096">
    <property type="term" value="F:GTPase activator activity"/>
    <property type="evidence" value="ECO:0007669"/>
    <property type="project" value="UniProtKB-KW"/>
</dbReference>
<dbReference type="CDD" id="cd00102">
    <property type="entry name" value="IPT"/>
    <property type="match status" value="1"/>
</dbReference>
<organism evidence="5 6">
    <name type="scientific">Thecamonas trahens ATCC 50062</name>
    <dbReference type="NCBI Taxonomy" id="461836"/>
    <lineage>
        <taxon>Eukaryota</taxon>
        <taxon>Apusozoa</taxon>
        <taxon>Apusomonadida</taxon>
        <taxon>Apusomonadidae</taxon>
        <taxon>Thecamonas</taxon>
    </lineage>
</organism>
<dbReference type="Gene3D" id="2.60.40.10">
    <property type="entry name" value="Immunoglobulins"/>
    <property type="match status" value="1"/>
</dbReference>
<dbReference type="InterPro" id="IPR001936">
    <property type="entry name" value="RasGAP_dom"/>
</dbReference>
<feature type="transmembrane region" description="Helical" evidence="3">
    <location>
        <begin position="1380"/>
        <end position="1403"/>
    </location>
</feature>
<evidence type="ECO:0000313" key="5">
    <source>
        <dbReference type="EMBL" id="KNC56032.1"/>
    </source>
</evidence>
<dbReference type="eggNOG" id="KOG2059">
    <property type="taxonomic scope" value="Eukaryota"/>
</dbReference>
<dbReference type="RefSeq" id="XP_013761076.1">
    <property type="nucleotide sequence ID" value="XM_013905622.1"/>
</dbReference>
<dbReference type="Pfam" id="PF00616">
    <property type="entry name" value="RasGAP"/>
    <property type="match status" value="1"/>
</dbReference>
<sequence length="1951" mass="204039">MTEATSTGPQRYVGFAPVGKCDGLGSGFNLLSTTTALLTGSQPYTFAPKAEDCSASGVVFEACLSNDHTISASPIYVGQTGARVTVACPLVNAITELQPSTFLNSTQPTLKLVGAVPSPETFVALSLDRDCSSVFGKTNVISTTTVAINVVIARLQPHYICYSTSGISGTFVPQTLVELKVTSDPVESSLVSISPRIIGAGTQPSLEVTGDISSTSQLGFDISPDCAAPVAVTAITTAPTTTTPLGAPILSPGKYFACFRNDTGDLWTKQIASEARLEVVAAQPASIATVSPSAFGASTTPELQISGLVATPDTYFALTTSTCDAAVALTEVSAATPSPVMLASGVGVGMYSICYSTNYTTLADMILQSSPGATVKVVEATTTSITAVSHPSLPFGSEATLTFSGGADLVPTPLGAVRLVVGACSGTEVVTFSLSSSLSVDLGAIPEILENTYTVCYSVDGVSSLAQVGQTVSFYKATFLSATDFVPSNIGASTSPRLQTTAAFNLPTASLALVPYNGDCTSASQRVATVVVGASPGAVTFPPITPAQTAAYDVCANEDPSVSRSPWMKQSGATIVVHTAATGSITSISPTVAAKGQIKQFSFVPATPVISIVPTPFAYIAFSAQQIDCTQRVGAINVSESFTSVFMDDVISTTGTYQVCFSVDNQVTWTQQSGVSLDIIEATQASVASLTPTVVGFGTTPRFSGLDQLRVTSDSFVFLSTASDCSTTAETIPVVVPDGNNTMPASAPLSNAGEFFVCYTVDNFQTRVLQTSATKINIIQAQATSITSVTPVIGANHASVQVAFAGVADFLPSDDSRVAFVLSGASCSSPAARRGETLYSPSNVVGGKVALATAMTVPGLYEVCYTVDDGASWVQQTTTGVVMRVIAPTSEDVLSIAPGTVSVGVPITFDIGLNATSVSAVPSPSSYIAIGDTSGNCSTVLAPAALTALPAKYSVASGFTDPGMYPVCWSTDGGSTYEVQGDVELEVVLTSNTTVTALSVSRIGEGEATPIELVGAVSTPKTLAAFIPMGQSCKPSPPSSVALTSSTIIPSLSLGLTPGVYKLCYSTDASVWTEQILVQLEVVSCLPATTCSGCHARESGKCTWCQGDSTCRAINTAPVCTQQVLNATVGCPTLEPSTDLAGSLAGRTPIPMVSQFDFPTPIEAYTCEFTLTDSSSVFVTNASSTADPKVINCISGSVSEAGRASVVLKFLGQPYTDGSVVLFRYYDCAASSCDACFSSSKPECGYCFGDAFCGTQFECTEGATTVSPLWSQDACSEISNINPVSGSPDGGDLITVTGTNFAEGVNYGCVFSTTQYNESTWNSQTEVVCTSPPADVGSVFQFSLSYRDTGLPYTTGSAVYTVVGADAAPSPSPSFVTSPLAIGGGVLILCILAIVIAVVILLVTRRGNDGVEVPKLTPALLRETIFGKGLSNPQDARTFLAHIGPFMDILKEENRQAIFAVCDVTQATEADDISKAMIYVFERDNHTVAVLSAFVRKEIKAAISQSTMFRTNSFATKMFKAYSKMVGLPYLHATLAVLINRIMVQEGENIGSFRSAAGATDANRSKFTLLTSCQKIFNAIVRSEKNIPVQFRQIFAVVRECIREEFPIKMENLAAVVSSQMLNGLHSTREAYEEGVDSFQNLEFMDEHVTDDLEQLKHVIAPVQSLVQTFASTVQTLSVQLKKMMTACESLEGALDPTSPAARRLLEEHTNSQNSIAVGGFFFLRFLVPAITAPESYVLVSEAPLPDERRALIMVGKVLQNLSNNKEFGGKEQHMQQLNDFIFSNKNEVNALFERLCKMDVFVAPPPVEIPKKHFEAAQLKLFLHTKRNLLKVVNDLLESKEGTPADIVSLRQQTAGNLVATIESIVSRCSPGGSLSPEDASLFDQARTRVISAMSGARSVVQGAAASSSSSSSSDDNGPPGTPETLVNPSPLSQAAHGTDADGGIELTAL</sequence>
<keyword evidence="3" id="KW-0812">Transmembrane</keyword>
<dbReference type="eggNOG" id="KOG3508">
    <property type="taxonomic scope" value="Eukaryota"/>
</dbReference>
<proteinExistence type="predicted"/>
<evidence type="ECO:0000256" key="2">
    <source>
        <dbReference type="SAM" id="MobiDB-lite"/>
    </source>
</evidence>
<dbReference type="InterPro" id="IPR008936">
    <property type="entry name" value="Rho_GTPase_activation_prot"/>
</dbReference>
<evidence type="ECO:0000259" key="4">
    <source>
        <dbReference type="PROSITE" id="PS50018"/>
    </source>
</evidence>
<dbReference type="PANTHER" id="PTHR10194:SF60">
    <property type="entry name" value="RAS GTPASE-ACTIVATING PROTEIN RASKOL"/>
    <property type="match status" value="1"/>
</dbReference>
<evidence type="ECO:0000256" key="3">
    <source>
        <dbReference type="SAM" id="Phobius"/>
    </source>
</evidence>
<dbReference type="SMART" id="SM00323">
    <property type="entry name" value="RasGAP"/>
    <property type="match status" value="1"/>
</dbReference>
<evidence type="ECO:0000256" key="1">
    <source>
        <dbReference type="ARBA" id="ARBA00022468"/>
    </source>
</evidence>
<dbReference type="SUPFAM" id="SSF48350">
    <property type="entry name" value="GTPase activation domain, GAP"/>
    <property type="match status" value="2"/>
</dbReference>
<evidence type="ECO:0000313" key="6">
    <source>
        <dbReference type="Proteomes" id="UP000054408"/>
    </source>
</evidence>
<reference evidence="5 6" key="1">
    <citation type="submission" date="2010-05" db="EMBL/GenBank/DDBJ databases">
        <title>The Genome Sequence of Thecamonas trahens ATCC 50062.</title>
        <authorList>
            <consortium name="The Broad Institute Genome Sequencing Platform"/>
            <person name="Russ C."/>
            <person name="Cuomo C."/>
            <person name="Shea T."/>
            <person name="Young S.K."/>
            <person name="Zeng Q."/>
            <person name="Koehrsen M."/>
            <person name="Haas B."/>
            <person name="Borodovsky M."/>
            <person name="Guigo R."/>
            <person name="Alvarado L."/>
            <person name="Berlin A."/>
            <person name="Bochicchio J."/>
            <person name="Borenstein D."/>
            <person name="Chapman S."/>
            <person name="Chen Z."/>
            <person name="Freedman E."/>
            <person name="Gellesch M."/>
            <person name="Goldberg J."/>
            <person name="Griggs A."/>
            <person name="Gujja S."/>
            <person name="Heilman E."/>
            <person name="Heiman D."/>
            <person name="Hepburn T."/>
            <person name="Howarth C."/>
            <person name="Jen D."/>
            <person name="Larson L."/>
            <person name="Mehta T."/>
            <person name="Park D."/>
            <person name="Pearson M."/>
            <person name="Roberts A."/>
            <person name="Saif S."/>
            <person name="Shenoy N."/>
            <person name="Sisk P."/>
            <person name="Stolte C."/>
            <person name="Sykes S."/>
            <person name="Thomson T."/>
            <person name="Walk T."/>
            <person name="White J."/>
            <person name="Yandava C."/>
            <person name="Burger G."/>
            <person name="Gray M.W."/>
            <person name="Holland P.W.H."/>
            <person name="King N."/>
            <person name="Lang F.B.F."/>
            <person name="Roger A.J."/>
            <person name="Ruiz-Trillo I."/>
            <person name="Lander E."/>
            <person name="Nusbaum C."/>
        </authorList>
    </citation>
    <scope>NUCLEOTIDE SEQUENCE [LARGE SCALE GENOMIC DNA]</scope>
    <source>
        <strain evidence="5 6">ATCC 50062</strain>
    </source>
</reference>
<dbReference type="Pfam" id="PF01833">
    <property type="entry name" value="TIG"/>
    <property type="match status" value="1"/>
</dbReference>
<accession>A0A0L0DV11</accession>
<dbReference type="EMBL" id="GL349440">
    <property type="protein sequence ID" value="KNC56032.1"/>
    <property type="molecule type" value="Genomic_DNA"/>
</dbReference>
<name>A0A0L0DV11_THETB</name>
<gene>
    <name evidence="5" type="ORF">AMSG_02044</name>
</gene>
<feature type="region of interest" description="Disordered" evidence="2">
    <location>
        <begin position="1903"/>
        <end position="1951"/>
    </location>
</feature>
<feature type="domain" description="Ras-GAP" evidence="4">
    <location>
        <begin position="1469"/>
        <end position="1764"/>
    </location>
</feature>
<dbReference type="Gene3D" id="1.10.506.10">
    <property type="entry name" value="GTPase Activation - p120gap, domain 1"/>
    <property type="match status" value="3"/>
</dbReference>
<dbReference type="PANTHER" id="PTHR10194">
    <property type="entry name" value="RAS GTPASE-ACTIVATING PROTEINS"/>
    <property type="match status" value="1"/>
</dbReference>
<keyword evidence="1" id="KW-0343">GTPase activation</keyword>
<protein>
    <recommendedName>
        <fullName evidence="4">Ras-GAP domain-containing protein</fullName>
    </recommendedName>
</protein>
<dbReference type="InterPro" id="IPR013783">
    <property type="entry name" value="Ig-like_fold"/>
</dbReference>
<dbReference type="GeneID" id="25561755"/>
<keyword evidence="6" id="KW-1185">Reference proteome</keyword>
<feature type="compositionally biased region" description="Low complexity" evidence="2">
    <location>
        <begin position="1905"/>
        <end position="1915"/>
    </location>
</feature>